<evidence type="ECO:0000313" key="1">
    <source>
        <dbReference type="EMBL" id="CSD23408.1"/>
    </source>
</evidence>
<sequence>MQQARISLELVTFDVAIQILQQRIQILLLRNLAFLCVRVEIAIRAFLHAPRNMNV</sequence>
<dbReference type="AlphaFoldDB" id="A0A655WX46"/>
<organism evidence="1 2">
    <name type="scientific">Vibrio cholerae</name>
    <dbReference type="NCBI Taxonomy" id="666"/>
    <lineage>
        <taxon>Bacteria</taxon>
        <taxon>Pseudomonadati</taxon>
        <taxon>Pseudomonadota</taxon>
        <taxon>Gammaproteobacteria</taxon>
        <taxon>Vibrionales</taxon>
        <taxon>Vibrionaceae</taxon>
        <taxon>Vibrio</taxon>
    </lineage>
</organism>
<proteinExistence type="predicted"/>
<accession>A0A655WX46</accession>
<gene>
    <name evidence="1" type="ORF">ERS013200_03623</name>
</gene>
<dbReference type="Proteomes" id="UP000041770">
    <property type="component" value="Unassembled WGS sequence"/>
</dbReference>
<evidence type="ECO:0000313" key="2">
    <source>
        <dbReference type="Proteomes" id="UP000041770"/>
    </source>
</evidence>
<dbReference type="EMBL" id="CWQY01000039">
    <property type="protein sequence ID" value="CSD23408.1"/>
    <property type="molecule type" value="Genomic_DNA"/>
</dbReference>
<reference evidence="1 2" key="1">
    <citation type="submission" date="2015-07" db="EMBL/GenBank/DDBJ databases">
        <authorList>
            <consortium name="Pathogen Informatics"/>
        </authorList>
    </citation>
    <scope>NUCLEOTIDE SEQUENCE [LARGE SCALE GENOMIC DNA]</scope>
    <source>
        <strain evidence="1 2">A316</strain>
    </source>
</reference>
<protein>
    <submittedName>
        <fullName evidence="1">Uncharacterized protein</fullName>
    </submittedName>
</protein>
<name>A0A655WX46_VIBCL</name>